<evidence type="ECO:0000313" key="3">
    <source>
        <dbReference type="Proteomes" id="UP001149140"/>
    </source>
</evidence>
<dbReference type="GO" id="GO:0008237">
    <property type="term" value="F:metallopeptidase activity"/>
    <property type="evidence" value="ECO:0007669"/>
    <property type="project" value="UniProtKB-KW"/>
</dbReference>
<feature type="transmembrane region" description="Helical" evidence="1">
    <location>
        <begin position="119"/>
        <end position="138"/>
    </location>
</feature>
<reference evidence="2" key="1">
    <citation type="submission" date="2022-10" db="EMBL/GenBank/DDBJ databases">
        <title>The WGS of Solirubrobacter ginsenosidimutans DSM 21036.</title>
        <authorList>
            <person name="Jiang Z."/>
        </authorList>
    </citation>
    <scope>NUCLEOTIDE SEQUENCE</scope>
    <source>
        <strain evidence="2">DSM 21036</strain>
    </source>
</reference>
<accession>A0A9X3MV43</accession>
<keyword evidence="1" id="KW-0812">Transmembrane</keyword>
<keyword evidence="2" id="KW-0378">Hydrolase</keyword>
<keyword evidence="1" id="KW-1133">Transmembrane helix</keyword>
<keyword evidence="3" id="KW-1185">Reference proteome</keyword>
<sequence length="329" mass="35692">MAIKLTRVARAERTAEPHEHFVHLPTRLWKLLLAGGLVTWLIAAVVTEATNDTILVPTVIIVGSFMVPVTMAAFALSRRREGYLTTEEVVLGFLLAGTLGVVATALLETYLLPSASGTFIAVGWIEEFGKGAVLLVVAHQVHHREPRDGMVLGAVVGAGFAAFESAGYALQVVLENADRISVVAVLEIEAFRAVLAPFGHITWTALIGGALFASSRGGRFHLTHGLVLTIVGVVTLHALWDQSYGWAVMLTRGIVMDVGWQLLWPNAQFWAIPPTGSDLFWFNTIYDVLLAIWSVIGATWVVVAWRRYAAKRDDQPSSLPSGAERSMTA</sequence>
<organism evidence="2 3">
    <name type="scientific">Solirubrobacter ginsenosidimutans</name>
    <dbReference type="NCBI Taxonomy" id="490573"/>
    <lineage>
        <taxon>Bacteria</taxon>
        <taxon>Bacillati</taxon>
        <taxon>Actinomycetota</taxon>
        <taxon>Thermoleophilia</taxon>
        <taxon>Solirubrobacterales</taxon>
        <taxon>Solirubrobacteraceae</taxon>
        <taxon>Solirubrobacter</taxon>
    </lineage>
</organism>
<dbReference type="EMBL" id="JAPDOD010000005">
    <property type="protein sequence ID" value="MDA0160418.1"/>
    <property type="molecule type" value="Genomic_DNA"/>
</dbReference>
<feature type="transmembrane region" description="Helical" evidence="1">
    <location>
        <begin position="190"/>
        <end position="213"/>
    </location>
</feature>
<feature type="transmembrane region" description="Helical" evidence="1">
    <location>
        <begin position="53"/>
        <end position="77"/>
    </location>
</feature>
<name>A0A9X3MV43_9ACTN</name>
<feature type="transmembrane region" description="Helical" evidence="1">
    <location>
        <begin position="285"/>
        <end position="305"/>
    </location>
</feature>
<dbReference type="Proteomes" id="UP001149140">
    <property type="component" value="Unassembled WGS sequence"/>
</dbReference>
<dbReference type="PANTHER" id="PTHR36844">
    <property type="entry name" value="PROTEASE PRSW"/>
    <property type="match status" value="1"/>
</dbReference>
<dbReference type="PANTHER" id="PTHR36844:SF1">
    <property type="entry name" value="PROTEASE PRSW"/>
    <property type="match status" value="1"/>
</dbReference>
<dbReference type="AlphaFoldDB" id="A0A9X3MV43"/>
<dbReference type="RefSeq" id="WP_270039243.1">
    <property type="nucleotide sequence ID" value="NZ_JAPDOD010000005.1"/>
</dbReference>
<keyword evidence="2" id="KW-0645">Protease</keyword>
<dbReference type="Pfam" id="PF13367">
    <property type="entry name" value="PrsW-protease"/>
    <property type="match status" value="1"/>
</dbReference>
<gene>
    <name evidence="2" type="ORF">OM076_09085</name>
</gene>
<feature type="transmembrane region" description="Helical" evidence="1">
    <location>
        <begin position="220"/>
        <end position="240"/>
    </location>
</feature>
<feature type="transmembrane region" description="Helical" evidence="1">
    <location>
        <begin position="150"/>
        <end position="170"/>
    </location>
</feature>
<evidence type="ECO:0000313" key="2">
    <source>
        <dbReference type="EMBL" id="MDA0160418.1"/>
    </source>
</evidence>
<protein>
    <submittedName>
        <fullName evidence="2">PrsW family intramembrane metalloprotease</fullName>
    </submittedName>
</protein>
<evidence type="ECO:0000256" key="1">
    <source>
        <dbReference type="SAM" id="Phobius"/>
    </source>
</evidence>
<feature type="transmembrane region" description="Helical" evidence="1">
    <location>
        <begin position="28"/>
        <end position="47"/>
    </location>
</feature>
<proteinExistence type="predicted"/>
<keyword evidence="2" id="KW-0482">Metalloprotease</keyword>
<feature type="transmembrane region" description="Helical" evidence="1">
    <location>
        <begin position="89"/>
        <end position="107"/>
    </location>
</feature>
<comment type="caution">
    <text evidence="2">The sequence shown here is derived from an EMBL/GenBank/DDBJ whole genome shotgun (WGS) entry which is preliminary data.</text>
</comment>
<dbReference type="InterPro" id="IPR026898">
    <property type="entry name" value="PrsW"/>
</dbReference>
<keyword evidence="1" id="KW-0472">Membrane</keyword>